<dbReference type="Gene3D" id="2.40.70.10">
    <property type="entry name" value="Acid Proteases"/>
    <property type="match status" value="1"/>
</dbReference>
<reference evidence="1 2" key="2">
    <citation type="submission" date="2018-11" db="EMBL/GenBank/DDBJ databases">
        <authorList>
            <consortium name="Pathogen Informatics"/>
        </authorList>
    </citation>
    <scope>NUCLEOTIDE SEQUENCE [LARGE SCALE GENOMIC DNA]</scope>
    <source>
        <strain evidence="1 2">Egypt</strain>
    </source>
</reference>
<proteinExistence type="predicted"/>
<dbReference type="InterPro" id="IPR021109">
    <property type="entry name" value="Peptidase_aspartic_dom_sf"/>
</dbReference>
<evidence type="ECO:0000313" key="3">
    <source>
        <dbReference type="WBParaSite" id="ECPE_0001864001-mRNA-1"/>
    </source>
</evidence>
<organism evidence="3">
    <name type="scientific">Echinostoma caproni</name>
    <dbReference type="NCBI Taxonomy" id="27848"/>
    <lineage>
        <taxon>Eukaryota</taxon>
        <taxon>Metazoa</taxon>
        <taxon>Spiralia</taxon>
        <taxon>Lophotrochozoa</taxon>
        <taxon>Platyhelminthes</taxon>
        <taxon>Trematoda</taxon>
        <taxon>Digenea</taxon>
        <taxon>Plagiorchiida</taxon>
        <taxon>Echinostomata</taxon>
        <taxon>Echinostomatoidea</taxon>
        <taxon>Echinostomatidae</taxon>
        <taxon>Echinostoma</taxon>
    </lineage>
</organism>
<name>A0A183BHA5_9TREM</name>
<keyword evidence="2" id="KW-1185">Reference proteome</keyword>
<reference evidence="3" key="1">
    <citation type="submission" date="2016-06" db="UniProtKB">
        <authorList>
            <consortium name="WormBaseParasite"/>
        </authorList>
    </citation>
    <scope>IDENTIFICATION</scope>
</reference>
<gene>
    <name evidence="1" type="ORF">ECPE_LOCUS18590</name>
</gene>
<sequence>MPDCLGVKPKSNKPNQTAQSYGLTATFKLNLAEHRKFVTVSINDHPMRLQLYTASDITIISEDTWKSLDSPAF</sequence>
<dbReference type="OrthoDB" id="6284325at2759"/>
<dbReference type="Proteomes" id="UP000272942">
    <property type="component" value="Unassembled WGS sequence"/>
</dbReference>
<evidence type="ECO:0000313" key="2">
    <source>
        <dbReference type="Proteomes" id="UP000272942"/>
    </source>
</evidence>
<dbReference type="AlphaFoldDB" id="A0A183BHA5"/>
<dbReference type="SUPFAM" id="SSF50630">
    <property type="entry name" value="Acid proteases"/>
    <property type="match status" value="1"/>
</dbReference>
<dbReference type="WBParaSite" id="ECPE_0001864001-mRNA-1">
    <property type="protein sequence ID" value="ECPE_0001864001-mRNA-1"/>
    <property type="gene ID" value="ECPE_0001864001"/>
</dbReference>
<accession>A0A183BHA5</accession>
<protein>
    <submittedName>
        <fullName evidence="3">Transposase</fullName>
    </submittedName>
</protein>
<evidence type="ECO:0000313" key="1">
    <source>
        <dbReference type="EMBL" id="VDP96713.1"/>
    </source>
</evidence>
<dbReference type="EMBL" id="UZAN01082473">
    <property type="protein sequence ID" value="VDP96713.1"/>
    <property type="molecule type" value="Genomic_DNA"/>
</dbReference>